<evidence type="ECO:0000256" key="1">
    <source>
        <dbReference type="ARBA" id="ARBA00007227"/>
    </source>
</evidence>
<dbReference type="PROSITE" id="PS50943">
    <property type="entry name" value="HTH_CROC1"/>
    <property type="match status" value="1"/>
</dbReference>
<evidence type="ECO:0000313" key="3">
    <source>
        <dbReference type="EMBL" id="GGN51457.1"/>
    </source>
</evidence>
<dbReference type="SMART" id="SM00530">
    <property type="entry name" value="HTH_XRE"/>
    <property type="match status" value="1"/>
</dbReference>
<dbReference type="InterPro" id="IPR010982">
    <property type="entry name" value="Lambda_DNA-bd_dom_sf"/>
</dbReference>
<organism evidence="3 4">
    <name type="scientific">Streptomyces kronopolitis</name>
    <dbReference type="NCBI Taxonomy" id="1612435"/>
    <lineage>
        <taxon>Bacteria</taxon>
        <taxon>Bacillati</taxon>
        <taxon>Actinomycetota</taxon>
        <taxon>Actinomycetes</taxon>
        <taxon>Kitasatosporales</taxon>
        <taxon>Streptomycetaceae</taxon>
        <taxon>Streptomyces</taxon>
    </lineage>
</organism>
<protein>
    <submittedName>
        <fullName evidence="3">DNA-binding protein</fullName>
    </submittedName>
</protein>
<keyword evidence="3" id="KW-0238">DNA-binding</keyword>
<dbReference type="Pfam" id="PF01381">
    <property type="entry name" value="HTH_3"/>
    <property type="match status" value="1"/>
</dbReference>
<feature type="domain" description="HTH cro/C1-type" evidence="2">
    <location>
        <begin position="42"/>
        <end position="96"/>
    </location>
</feature>
<comment type="similarity">
    <text evidence="1">Belongs to the short-chain fatty acyl-CoA assimilation regulator (ScfR) family.</text>
</comment>
<accession>A0ABQ2JNG7</accession>
<dbReference type="Pfam" id="PF06114">
    <property type="entry name" value="Peptidase_M78"/>
    <property type="match status" value="1"/>
</dbReference>
<sequence length="403" mass="44077">MSKNTQPPLFTAAGRRGAVKGRIERGQPSPAAVHEVFDPARLAQARSLIGMTKRQLADELGVTPAAVSQYEMGTNRPRPDLLPPLAEILDVPLAYFLAGRPHARLDPSAAHFRSLRSTRAYQRAKAVAFTEQVWELTYALEKRVQFPVVDLPGFAGGEVHPGTDLPSDPASAARALRVAWGLGTGPIAHLVRRLEAHGIVVVTPQRDKDLRSVDAFSTSHLPRPLIVLTPNRTDDVYRHRFSAAHELGHLILHSDTNPGDITQEREADTFAAEFLTPRESILPELPSRADLHKLSQLRDGWGVSVHSLLYRCRELGLLSDSSASRAYQRLNGLKGQPGFAPDPLAGYPGEQPALLSHAFTLASDHGLTMTELAHELAWSAVQVRRMLGVEEDRPALRLVSSSS</sequence>
<proteinExistence type="inferred from homology"/>
<comment type="caution">
    <text evidence="3">The sequence shown here is derived from an EMBL/GenBank/DDBJ whole genome shotgun (WGS) entry which is preliminary data.</text>
</comment>
<dbReference type="InterPro" id="IPR010359">
    <property type="entry name" value="IrrE_HExxH"/>
</dbReference>
<dbReference type="GeneID" id="301549878"/>
<dbReference type="Gene3D" id="1.10.10.2910">
    <property type="match status" value="1"/>
</dbReference>
<dbReference type="SUPFAM" id="SSF47413">
    <property type="entry name" value="lambda repressor-like DNA-binding domains"/>
    <property type="match status" value="1"/>
</dbReference>
<dbReference type="RefSeq" id="WP_189100241.1">
    <property type="nucleotide sequence ID" value="NZ_BMND01000018.1"/>
</dbReference>
<dbReference type="InterPro" id="IPR052345">
    <property type="entry name" value="Rad_response_metalloprotease"/>
</dbReference>
<dbReference type="GO" id="GO:0003677">
    <property type="term" value="F:DNA binding"/>
    <property type="evidence" value="ECO:0007669"/>
    <property type="project" value="UniProtKB-KW"/>
</dbReference>
<evidence type="ECO:0000313" key="4">
    <source>
        <dbReference type="Proteomes" id="UP000600080"/>
    </source>
</evidence>
<dbReference type="InterPro" id="IPR001387">
    <property type="entry name" value="Cro/C1-type_HTH"/>
</dbReference>
<dbReference type="PANTHER" id="PTHR43236">
    <property type="entry name" value="ANTITOXIN HIGA1"/>
    <property type="match status" value="1"/>
</dbReference>
<dbReference type="EMBL" id="BMND01000018">
    <property type="protein sequence ID" value="GGN51457.1"/>
    <property type="molecule type" value="Genomic_DNA"/>
</dbReference>
<reference evidence="4" key="1">
    <citation type="journal article" date="2019" name="Int. J. Syst. Evol. Microbiol.">
        <title>The Global Catalogue of Microorganisms (GCM) 10K type strain sequencing project: providing services to taxonomists for standard genome sequencing and annotation.</title>
        <authorList>
            <consortium name="The Broad Institute Genomics Platform"/>
            <consortium name="The Broad Institute Genome Sequencing Center for Infectious Disease"/>
            <person name="Wu L."/>
            <person name="Ma J."/>
        </authorList>
    </citation>
    <scope>NUCLEOTIDE SEQUENCE [LARGE SCALE GENOMIC DNA]</scope>
    <source>
        <strain evidence="4">CGMCC 4.7323</strain>
    </source>
</reference>
<keyword evidence="4" id="KW-1185">Reference proteome</keyword>
<dbReference type="CDD" id="cd00093">
    <property type="entry name" value="HTH_XRE"/>
    <property type="match status" value="1"/>
</dbReference>
<dbReference type="PANTHER" id="PTHR43236:SF1">
    <property type="entry name" value="BLL7220 PROTEIN"/>
    <property type="match status" value="1"/>
</dbReference>
<dbReference type="Gene3D" id="1.10.260.40">
    <property type="entry name" value="lambda repressor-like DNA-binding domains"/>
    <property type="match status" value="1"/>
</dbReference>
<dbReference type="Proteomes" id="UP000600080">
    <property type="component" value="Unassembled WGS sequence"/>
</dbReference>
<evidence type="ECO:0000259" key="2">
    <source>
        <dbReference type="PROSITE" id="PS50943"/>
    </source>
</evidence>
<name>A0ABQ2JNG7_9ACTN</name>
<gene>
    <name evidence="3" type="ORF">GCM10012285_41590</name>
</gene>